<evidence type="ECO:0000256" key="3">
    <source>
        <dbReference type="ARBA" id="ARBA00023002"/>
    </source>
</evidence>
<dbReference type="InterPro" id="IPR002347">
    <property type="entry name" value="SDR_fam"/>
</dbReference>
<proteinExistence type="inferred from homology"/>
<keyword evidence="2" id="KW-0521">NADP</keyword>
<dbReference type="Proteomes" id="UP000053890">
    <property type="component" value="Unassembled WGS sequence"/>
</dbReference>
<evidence type="ECO:0008006" key="6">
    <source>
        <dbReference type="Google" id="ProtNLM"/>
    </source>
</evidence>
<protein>
    <recommendedName>
        <fullName evidence="6">Ketoreductase (KR) domain-containing protein</fullName>
    </recommendedName>
</protein>
<keyword evidence="3" id="KW-0560">Oxidoreductase</keyword>
<dbReference type="OrthoDB" id="542013at2759"/>
<dbReference type="GO" id="GO:0016491">
    <property type="term" value="F:oxidoreductase activity"/>
    <property type="evidence" value="ECO:0007669"/>
    <property type="project" value="UniProtKB-KW"/>
</dbReference>
<evidence type="ECO:0000313" key="5">
    <source>
        <dbReference type="Proteomes" id="UP000053890"/>
    </source>
</evidence>
<dbReference type="AlphaFoldDB" id="A0A0P9F9H9"/>
<dbReference type="Pfam" id="PF00106">
    <property type="entry name" value="adh_short"/>
    <property type="match status" value="1"/>
</dbReference>
<reference evidence="4 5" key="1">
    <citation type="journal article" date="2015" name="Front. Microbiol.">
        <title>Genome sequence of the plant growth promoting endophytic yeast Rhodotorula graminis WP1.</title>
        <authorList>
            <person name="Firrincieli A."/>
            <person name="Otillar R."/>
            <person name="Salamov A."/>
            <person name="Schmutz J."/>
            <person name="Khan Z."/>
            <person name="Redman R.S."/>
            <person name="Fleck N.D."/>
            <person name="Lindquist E."/>
            <person name="Grigoriev I.V."/>
            <person name="Doty S.L."/>
        </authorList>
    </citation>
    <scope>NUCLEOTIDE SEQUENCE [LARGE SCALE GENOMIC DNA]</scope>
    <source>
        <strain evidence="4 5">WP1</strain>
    </source>
</reference>
<comment type="similarity">
    <text evidence="1">Belongs to the short-chain dehydrogenases/reductases (SDR) family.</text>
</comment>
<gene>
    <name evidence="4" type="ORF">RHOBADRAFT_47134</name>
</gene>
<dbReference type="PRINTS" id="PR00081">
    <property type="entry name" value="GDHRDH"/>
</dbReference>
<evidence type="ECO:0000313" key="4">
    <source>
        <dbReference type="EMBL" id="KPV72286.1"/>
    </source>
</evidence>
<evidence type="ECO:0000256" key="2">
    <source>
        <dbReference type="ARBA" id="ARBA00022857"/>
    </source>
</evidence>
<dbReference type="RefSeq" id="XP_018268335.1">
    <property type="nucleotide sequence ID" value="XM_018414934.1"/>
</dbReference>
<keyword evidence="5" id="KW-1185">Reference proteome</keyword>
<dbReference type="OMA" id="VWHETEA"/>
<dbReference type="PANTHER" id="PTHR24320:SF252">
    <property type="entry name" value="DEHYDROGENASE_REDUCTASE FAMILY PROTEIN, PUTATIVE (AFU_ORTHOLOGUE AFUA_3G08550)-RELATED"/>
    <property type="match status" value="1"/>
</dbReference>
<organism evidence="4 5">
    <name type="scientific">Rhodotorula graminis (strain WP1)</name>
    <dbReference type="NCBI Taxonomy" id="578459"/>
    <lineage>
        <taxon>Eukaryota</taxon>
        <taxon>Fungi</taxon>
        <taxon>Dikarya</taxon>
        <taxon>Basidiomycota</taxon>
        <taxon>Pucciniomycotina</taxon>
        <taxon>Microbotryomycetes</taxon>
        <taxon>Sporidiobolales</taxon>
        <taxon>Sporidiobolaceae</taxon>
        <taxon>Rhodotorula</taxon>
    </lineage>
</organism>
<dbReference type="Gene3D" id="3.40.50.720">
    <property type="entry name" value="NAD(P)-binding Rossmann-like Domain"/>
    <property type="match status" value="1"/>
</dbReference>
<name>A0A0P9F9H9_RHOGW</name>
<dbReference type="PANTHER" id="PTHR24320">
    <property type="entry name" value="RETINOL DEHYDROGENASE"/>
    <property type="match status" value="1"/>
</dbReference>
<sequence>MSTPYGSGQDLSRLQLIKGHLTAKIPKPVGNLTGRVALGTGATSGLGFEAALHFARLNTEVIVFGVRSPAKAAKYIEQLYKEVPTFRGEVKTIALDYSSFASVRSFAKELSESVPRLDFAVLNAGVANTQHIETKDGWSEDIQVNVISTGLLGVLLLPKLQETAKLPQPSGAQPANLKPQLHLVASEVHWWLRPSTAKILVEASDAGRLLETTSTPEYRKQVPYDEIYNTTKLLCILMARKIGGLSASQGIQVTSSSPGLCKSALRDSMGSITAWLINAVSWRGEFGTRTYLHAMLEPHAQGTFVFQGKEQPTSRFSCSVEGVRMEDEMWKEATEIFRKVTPEVDDVLR</sequence>
<dbReference type="GeneID" id="28975382"/>
<accession>A0A0P9F9H9</accession>
<dbReference type="InterPro" id="IPR036291">
    <property type="entry name" value="NAD(P)-bd_dom_sf"/>
</dbReference>
<dbReference type="SUPFAM" id="SSF51735">
    <property type="entry name" value="NAD(P)-binding Rossmann-fold domains"/>
    <property type="match status" value="1"/>
</dbReference>
<dbReference type="STRING" id="578459.A0A0P9F9H9"/>
<dbReference type="EMBL" id="KQ474088">
    <property type="protein sequence ID" value="KPV72286.1"/>
    <property type="molecule type" value="Genomic_DNA"/>
</dbReference>
<evidence type="ECO:0000256" key="1">
    <source>
        <dbReference type="ARBA" id="ARBA00006484"/>
    </source>
</evidence>